<protein>
    <submittedName>
        <fullName evidence="3">Uncharacterized protein</fullName>
    </submittedName>
</protein>
<feature type="coiled-coil region" evidence="1">
    <location>
        <begin position="55"/>
        <end position="84"/>
    </location>
</feature>
<evidence type="ECO:0000256" key="2">
    <source>
        <dbReference type="SAM" id="MobiDB-lite"/>
    </source>
</evidence>
<dbReference type="Proteomes" id="UP000803844">
    <property type="component" value="Unassembled WGS sequence"/>
</dbReference>
<proteinExistence type="predicted"/>
<dbReference type="EMBL" id="MU032344">
    <property type="protein sequence ID" value="KAF3770896.1"/>
    <property type="molecule type" value="Genomic_DNA"/>
</dbReference>
<dbReference type="RefSeq" id="XP_040781857.1">
    <property type="nucleotide sequence ID" value="XM_040925055.1"/>
</dbReference>
<evidence type="ECO:0000313" key="4">
    <source>
        <dbReference type="Proteomes" id="UP000803844"/>
    </source>
</evidence>
<evidence type="ECO:0000313" key="3">
    <source>
        <dbReference type="EMBL" id="KAF3770896.1"/>
    </source>
</evidence>
<feature type="compositionally biased region" description="Low complexity" evidence="2">
    <location>
        <begin position="630"/>
        <end position="659"/>
    </location>
</feature>
<organism evidence="3 4">
    <name type="scientific">Cryphonectria parasitica (strain ATCC 38755 / EP155)</name>
    <dbReference type="NCBI Taxonomy" id="660469"/>
    <lineage>
        <taxon>Eukaryota</taxon>
        <taxon>Fungi</taxon>
        <taxon>Dikarya</taxon>
        <taxon>Ascomycota</taxon>
        <taxon>Pezizomycotina</taxon>
        <taxon>Sordariomycetes</taxon>
        <taxon>Sordariomycetidae</taxon>
        <taxon>Diaporthales</taxon>
        <taxon>Cryphonectriaceae</taxon>
        <taxon>Cryphonectria-Endothia species complex</taxon>
        <taxon>Cryphonectria</taxon>
    </lineage>
</organism>
<accession>A0A9P4YCM0</accession>
<feature type="region of interest" description="Disordered" evidence="2">
    <location>
        <begin position="627"/>
        <end position="666"/>
    </location>
</feature>
<keyword evidence="4" id="KW-1185">Reference proteome</keyword>
<evidence type="ECO:0000256" key="1">
    <source>
        <dbReference type="SAM" id="Coils"/>
    </source>
</evidence>
<keyword evidence="1" id="KW-0175">Coiled coil</keyword>
<dbReference type="AlphaFoldDB" id="A0A9P4YCM0"/>
<reference evidence="3" key="1">
    <citation type="journal article" date="2020" name="Phytopathology">
        <title>Genome sequence of the chestnut blight fungus Cryphonectria parasitica EP155: A fundamental resource for an archetypical invasive plant pathogen.</title>
        <authorList>
            <person name="Crouch J.A."/>
            <person name="Dawe A."/>
            <person name="Aerts A."/>
            <person name="Barry K."/>
            <person name="Churchill A.C.L."/>
            <person name="Grimwood J."/>
            <person name="Hillman B."/>
            <person name="Milgroom M.G."/>
            <person name="Pangilinan J."/>
            <person name="Smith M."/>
            <person name="Salamov A."/>
            <person name="Schmutz J."/>
            <person name="Yadav J."/>
            <person name="Grigoriev I.V."/>
            <person name="Nuss D."/>
        </authorList>
    </citation>
    <scope>NUCLEOTIDE SEQUENCE</scope>
    <source>
        <strain evidence="3">EP155</strain>
    </source>
</reference>
<dbReference type="GeneID" id="63842184"/>
<feature type="region of interest" description="Disordered" evidence="2">
    <location>
        <begin position="1"/>
        <end position="49"/>
    </location>
</feature>
<comment type="caution">
    <text evidence="3">The sequence shown here is derived from an EMBL/GenBank/DDBJ whole genome shotgun (WGS) entry which is preliminary data.</text>
</comment>
<sequence length="666" mass="72493">MPAKRKAKTPPKAPAAKRTAVQDVRKRSSAKPGMLSKSAQARLDAKAAAEKAAIQRRAAERAAIAEKKRAREEERIAAREARKAASERAAAEKAAAKARVPASSIVIESEDEGDDAEQPEDLDLVEIVTPAEIRIKWHYPAHRGSQFRGIAPPGMLTKKLAGMPCFLDIVIKNALIAWLNDQTTRIARVTEGRTVRAQYSFARIIVGKGNAVHKGEKIYCDEVMSDDFHDAAHQISNILLDRKNPHWLSITYTFNLEISSSRYVPHAVSRGIPPAVASQLAADTQTAIEAEASEFNDLFTPASTATRALQTPGTARSRSKASSMHEQINALHRQLNIHWQCCDPMRCTNNRNSTKFAVHCWVEPDGHHLKLNQQDLMQWAEKIANKAEKADIDHIPHTIYCQVLGRALSNAQATSSTGDSFASSSTTEAAPALAIWDNLLGRKGKACAGKSSSSVGGNIININGGGDPAMLAQLLQGQLNRPESTTPSFLPSSAPPTMPSSVYAFHQMSGGLPPSRYAPSQAPTTPPQQPVVILSSSPVMPEGLDVDGFMDEFFKVLRRRKARDLMEAEAVRRMEEKLALENIALSKLSNVPYSWYDTHSIEARTISLMHQFLKEFLVEKGGNSINLAGQQPVTPPVSQQPDQQPVPPSQATTASAASPGWHQLSG</sequence>
<name>A0A9P4YCM0_CRYP1</name>
<gene>
    <name evidence="3" type="ORF">M406DRAFT_67256</name>
</gene>